<evidence type="ECO:0000256" key="2">
    <source>
        <dbReference type="ARBA" id="ARBA00022747"/>
    </source>
</evidence>
<proteinExistence type="inferred from homology"/>
<dbReference type="STRING" id="415747.SAMN03097708_02832"/>
<dbReference type="EMBL" id="FMWD01000009">
    <property type="protein sequence ID" value="SCZ65318.1"/>
    <property type="molecule type" value="Genomic_DNA"/>
</dbReference>
<feature type="domain" description="Type I restriction modification DNA specificity" evidence="4">
    <location>
        <begin position="3"/>
        <end position="116"/>
    </location>
</feature>
<keyword evidence="6" id="KW-1185">Reference proteome</keyword>
<dbReference type="Gene3D" id="3.90.220.20">
    <property type="entry name" value="DNA methylase specificity domains"/>
    <property type="match status" value="2"/>
</dbReference>
<gene>
    <name evidence="5" type="ORF">SAMN03097708_02832</name>
</gene>
<dbReference type="Proteomes" id="UP000199648">
    <property type="component" value="Unassembled WGS sequence"/>
</dbReference>
<sequence length="413" mass="46368">MPNDVILSRRCNPGETAYVPEGLEIALGQNLVLLRSDGSKLYPPFLRWVVQGSDWWNEVRKFINVGAVFDSLKCSDIPKFEIRLPPLQEQKTISKVLGELDQKFELNRQTNQTLEQIAQAIFKSWFVDFDPVRAKIAAREAFIQQHPEVTEEAISDAAGTEGDTLDHAGSKACELAAMCAISSKTEEQLNELSADALRQLRATAALFPDALVESELGKVPEGWELKTFGDVSRCFDSKRVPLSKKQREAKKPGDIPYYGATSIMDYIDEWLFDDIYLLLGEDGSVLKDDGTPFIQYIWGKTWVNNHAHVLQGDNGVATEQLMLFMQQTNIAPYVTGAVQLKLNQRNMNSVPFISAGKELNETFYELIKPLYEKIRNTTEETQSLEVCRDTLLPKLLSGELLVETGEADLEQAV</sequence>
<feature type="domain" description="Type I restriction modification DNA specificity" evidence="4">
    <location>
        <begin position="220"/>
        <end position="385"/>
    </location>
</feature>
<dbReference type="AlphaFoldDB" id="A0A1G5QUQ9"/>
<dbReference type="InterPro" id="IPR052021">
    <property type="entry name" value="Type-I_RS_S_subunit"/>
</dbReference>
<dbReference type="InterPro" id="IPR044946">
    <property type="entry name" value="Restrct_endonuc_typeI_TRD_sf"/>
</dbReference>
<accession>A0A1G5QUQ9</accession>
<dbReference type="InterPro" id="IPR000055">
    <property type="entry name" value="Restrct_endonuc_typeI_TRD"/>
</dbReference>
<evidence type="ECO:0000259" key="4">
    <source>
        <dbReference type="Pfam" id="PF01420"/>
    </source>
</evidence>
<evidence type="ECO:0000313" key="5">
    <source>
        <dbReference type="EMBL" id="SCZ65318.1"/>
    </source>
</evidence>
<evidence type="ECO:0000256" key="1">
    <source>
        <dbReference type="ARBA" id="ARBA00010923"/>
    </source>
</evidence>
<reference evidence="5 6" key="1">
    <citation type="submission" date="2016-10" db="EMBL/GenBank/DDBJ databases">
        <authorList>
            <person name="de Groot N.N."/>
        </authorList>
    </citation>
    <scope>NUCLEOTIDE SEQUENCE [LARGE SCALE GENOMIC DNA]</scope>
    <source>
        <strain evidence="5 6">HLD2</strain>
    </source>
</reference>
<dbReference type="PANTHER" id="PTHR30408:SF13">
    <property type="entry name" value="TYPE I RESTRICTION ENZYME HINDI SPECIFICITY SUBUNIT"/>
    <property type="match status" value="1"/>
</dbReference>
<dbReference type="CDD" id="cd17262">
    <property type="entry name" value="RMtype1_S_Aco12261I-TRD2-CR2"/>
    <property type="match status" value="1"/>
</dbReference>
<dbReference type="SUPFAM" id="SSF116734">
    <property type="entry name" value="DNA methylase specificity domain"/>
    <property type="match status" value="2"/>
</dbReference>
<evidence type="ECO:0000313" key="6">
    <source>
        <dbReference type="Proteomes" id="UP000199648"/>
    </source>
</evidence>
<keyword evidence="2" id="KW-0680">Restriction system</keyword>
<keyword evidence="3" id="KW-0238">DNA-binding</keyword>
<dbReference type="Pfam" id="PF01420">
    <property type="entry name" value="Methylase_S"/>
    <property type="match status" value="2"/>
</dbReference>
<dbReference type="GO" id="GO:0009307">
    <property type="term" value="P:DNA restriction-modification system"/>
    <property type="evidence" value="ECO:0007669"/>
    <property type="project" value="UniProtKB-KW"/>
</dbReference>
<dbReference type="GO" id="GO:0003677">
    <property type="term" value="F:DNA binding"/>
    <property type="evidence" value="ECO:0007669"/>
    <property type="project" value="UniProtKB-KW"/>
</dbReference>
<organism evidence="5 6">
    <name type="scientific">Thiohalomonas denitrificans</name>
    <dbReference type="NCBI Taxonomy" id="415747"/>
    <lineage>
        <taxon>Bacteria</taxon>
        <taxon>Pseudomonadati</taxon>
        <taxon>Pseudomonadota</taxon>
        <taxon>Gammaproteobacteria</taxon>
        <taxon>Thiohalomonadales</taxon>
        <taxon>Thiohalomonadaceae</taxon>
        <taxon>Thiohalomonas</taxon>
    </lineage>
</organism>
<dbReference type="PANTHER" id="PTHR30408">
    <property type="entry name" value="TYPE-1 RESTRICTION ENZYME ECOKI SPECIFICITY PROTEIN"/>
    <property type="match status" value="1"/>
</dbReference>
<evidence type="ECO:0000256" key="3">
    <source>
        <dbReference type="ARBA" id="ARBA00023125"/>
    </source>
</evidence>
<comment type="similarity">
    <text evidence="1">Belongs to the type-I restriction system S methylase family.</text>
</comment>
<name>A0A1G5QUQ9_9GAMM</name>
<protein>
    <submittedName>
        <fullName evidence="5">Type I restriction enzyme, S subunit</fullName>
    </submittedName>
</protein>